<evidence type="ECO:0000256" key="1">
    <source>
        <dbReference type="SAM" id="MobiDB-lite"/>
    </source>
</evidence>
<sequence length="420" mass="47971">MGIFQRIKQAFSPPRVKHSGKGYDFSLWQGQNFWGLSNSTLSKNETIYSIVFRLANTLASLPIHLYKDYDQQDNELSQLVSQTPNENMHAFDFMHRMEVSRDTFGNGYALIQRDANLNPVALLPVSADYVTPMVNIEDNSLWYRVTGEKQNMTVFNTEMIHVKHLQTVESLVGMSPIKVLHNALEFDNAVQNFNLGEMSKQDSFIVKYEKNVDKDKREALVDDFRTFVHDNGGVIFQEKGFDIQQIDRDFVSGDMVNTEKVTRSRIANVYNVPLNFLNESFSEGVSSNEQLMTQFVQMTLVPIVKQYEAEFNRKLLTEDKRAKGFYFKFNLNGLLRGDTAARTNFYQMMIRNGIASPNDLRKLEDMTPSDNPNADQLFVSGDLYPIDMDPTQRKGVTKNDTTKIPDNQTASGNQLGGNEH</sequence>
<dbReference type="AlphaFoldDB" id="A0A1Z5IZF3"/>
<proteinExistence type="predicted"/>
<reference evidence="2 3" key="1">
    <citation type="submission" date="2015-11" db="EMBL/GenBank/DDBJ databases">
        <title>Draft genome sequences of new species of the genus Lactobacillus isolated from orchardgrass silage.</title>
        <authorList>
            <person name="Tohno M."/>
            <person name="Tanizawa Y."/>
            <person name="Arita M."/>
        </authorList>
    </citation>
    <scope>NUCLEOTIDE SEQUENCE [LARGE SCALE GENOMIC DNA]</scope>
    <source>
        <strain evidence="2 3">IWT25</strain>
    </source>
</reference>
<feature type="region of interest" description="Disordered" evidence="1">
    <location>
        <begin position="389"/>
        <end position="420"/>
    </location>
</feature>
<dbReference type="NCBIfam" id="TIGR01537">
    <property type="entry name" value="portal_HK97"/>
    <property type="match status" value="1"/>
</dbReference>
<gene>
    <name evidence="2" type="ORF">IWT25_02300</name>
</gene>
<dbReference type="RefSeq" id="WP_225356395.1">
    <property type="nucleotide sequence ID" value="NZ_BCMI01000031.1"/>
</dbReference>
<dbReference type="InterPro" id="IPR006944">
    <property type="entry name" value="Phage/GTA_portal"/>
</dbReference>
<evidence type="ECO:0000313" key="2">
    <source>
        <dbReference type="EMBL" id="GAX06952.1"/>
    </source>
</evidence>
<evidence type="ECO:0000313" key="3">
    <source>
        <dbReference type="Proteomes" id="UP000198414"/>
    </source>
</evidence>
<name>A0A1Z5IZF3_9LACO</name>
<feature type="compositionally biased region" description="Polar residues" evidence="1">
    <location>
        <begin position="398"/>
        <end position="413"/>
    </location>
</feature>
<dbReference type="InterPro" id="IPR006427">
    <property type="entry name" value="Portal_HK97"/>
</dbReference>
<accession>A0A1Z5IZF3</accession>
<dbReference type="EMBL" id="BCMI01000031">
    <property type="protein sequence ID" value="GAX06952.1"/>
    <property type="molecule type" value="Genomic_DNA"/>
</dbReference>
<dbReference type="Proteomes" id="UP000198414">
    <property type="component" value="Unassembled WGS sequence"/>
</dbReference>
<comment type="caution">
    <text evidence="2">The sequence shown here is derived from an EMBL/GenBank/DDBJ whole genome shotgun (WGS) entry which is preliminary data.</text>
</comment>
<protein>
    <submittedName>
        <fullName evidence="2">Phage portal protein</fullName>
    </submittedName>
</protein>
<dbReference type="Pfam" id="PF04860">
    <property type="entry name" value="Phage_portal"/>
    <property type="match status" value="1"/>
</dbReference>
<organism evidence="2 3">
    <name type="scientific">Secundilactobacillus pentosiphilus</name>
    <dbReference type="NCBI Taxonomy" id="1714682"/>
    <lineage>
        <taxon>Bacteria</taxon>
        <taxon>Bacillati</taxon>
        <taxon>Bacillota</taxon>
        <taxon>Bacilli</taxon>
        <taxon>Lactobacillales</taxon>
        <taxon>Lactobacillaceae</taxon>
        <taxon>Secundilactobacillus</taxon>
    </lineage>
</organism>